<name>A0ABD1VWU7_9LAMI</name>
<comment type="caution">
    <text evidence="1">The sequence shown here is derived from an EMBL/GenBank/DDBJ whole genome shotgun (WGS) entry which is preliminary data.</text>
</comment>
<evidence type="ECO:0000313" key="2">
    <source>
        <dbReference type="Proteomes" id="UP001604336"/>
    </source>
</evidence>
<proteinExistence type="predicted"/>
<gene>
    <name evidence="1" type="ORF">Adt_02789</name>
</gene>
<protein>
    <recommendedName>
        <fullName evidence="3">Retrotransposon gag domain-containing protein</fullName>
    </recommendedName>
</protein>
<accession>A0ABD1VWU7</accession>
<organism evidence="1 2">
    <name type="scientific">Abeliophyllum distichum</name>
    <dbReference type="NCBI Taxonomy" id="126358"/>
    <lineage>
        <taxon>Eukaryota</taxon>
        <taxon>Viridiplantae</taxon>
        <taxon>Streptophyta</taxon>
        <taxon>Embryophyta</taxon>
        <taxon>Tracheophyta</taxon>
        <taxon>Spermatophyta</taxon>
        <taxon>Magnoliopsida</taxon>
        <taxon>eudicotyledons</taxon>
        <taxon>Gunneridae</taxon>
        <taxon>Pentapetalae</taxon>
        <taxon>asterids</taxon>
        <taxon>lamiids</taxon>
        <taxon>Lamiales</taxon>
        <taxon>Oleaceae</taxon>
        <taxon>Forsythieae</taxon>
        <taxon>Abeliophyllum</taxon>
    </lineage>
</organism>
<reference evidence="2" key="1">
    <citation type="submission" date="2024-07" db="EMBL/GenBank/DDBJ databases">
        <title>Two chromosome-level genome assemblies of Korean endemic species Abeliophyllum distichum and Forsythia ovata (Oleaceae).</title>
        <authorList>
            <person name="Jang H."/>
        </authorList>
    </citation>
    <scope>NUCLEOTIDE SEQUENCE [LARGE SCALE GENOMIC DNA]</scope>
</reference>
<dbReference type="Pfam" id="PF14223">
    <property type="entry name" value="Retrotran_gag_2"/>
    <property type="match status" value="1"/>
</dbReference>
<dbReference type="Proteomes" id="UP001604336">
    <property type="component" value="Unassembled WGS sequence"/>
</dbReference>
<dbReference type="PANTHER" id="PTHR47481">
    <property type="match status" value="1"/>
</dbReference>
<keyword evidence="2" id="KW-1185">Reference proteome</keyword>
<dbReference type="AlphaFoldDB" id="A0ABD1VWU7"/>
<evidence type="ECO:0008006" key="3">
    <source>
        <dbReference type="Google" id="ProtNLM"/>
    </source>
</evidence>
<dbReference type="PANTHER" id="PTHR47481:SF10">
    <property type="entry name" value="COPIA-LIKE POLYPROTEIN_RETROTRANSPOSON"/>
    <property type="match status" value="1"/>
</dbReference>
<sequence>MQEEVRNMIFGGDTAYSFWKSLQEQLFPDTEENEAPLKNGLYALSKGTLSLDEYIRKFKEICDKLAAIGKPLGDADKVFYVSQGLGDKFKEFRNAVFSKPPYLSFNQFITRTTNVTPPPAPIENVDTESNTATNHPQQEFVSAAQLAALRAQVAALTVVLQDQNATVFQLPQDPSLLPVGSLPPGALP</sequence>
<dbReference type="EMBL" id="JBFOLK010000001">
    <property type="protein sequence ID" value="KAL2541811.1"/>
    <property type="molecule type" value="Genomic_DNA"/>
</dbReference>
<evidence type="ECO:0000313" key="1">
    <source>
        <dbReference type="EMBL" id="KAL2541811.1"/>
    </source>
</evidence>